<organism evidence="2 3">
    <name type="scientific">Pristionchus fissidentatus</name>
    <dbReference type="NCBI Taxonomy" id="1538716"/>
    <lineage>
        <taxon>Eukaryota</taxon>
        <taxon>Metazoa</taxon>
        <taxon>Ecdysozoa</taxon>
        <taxon>Nematoda</taxon>
        <taxon>Chromadorea</taxon>
        <taxon>Rhabditida</taxon>
        <taxon>Rhabditina</taxon>
        <taxon>Diplogasteromorpha</taxon>
        <taxon>Diplogasteroidea</taxon>
        <taxon>Neodiplogasteridae</taxon>
        <taxon>Pristionchus</taxon>
    </lineage>
</organism>
<keyword evidence="3" id="KW-1185">Reference proteome</keyword>
<accession>A0AAV5VJI8</accession>
<keyword evidence="1" id="KW-0472">Membrane</keyword>
<keyword evidence="1" id="KW-1133">Transmembrane helix</keyword>
<feature type="non-terminal residue" evidence="2">
    <location>
        <position position="289"/>
    </location>
</feature>
<proteinExistence type="predicted"/>
<comment type="caution">
    <text evidence="2">The sequence shown here is derived from an EMBL/GenBank/DDBJ whole genome shotgun (WGS) entry which is preliminary data.</text>
</comment>
<evidence type="ECO:0000313" key="3">
    <source>
        <dbReference type="Proteomes" id="UP001432322"/>
    </source>
</evidence>
<evidence type="ECO:0000313" key="2">
    <source>
        <dbReference type="EMBL" id="GMT19786.1"/>
    </source>
</evidence>
<name>A0AAV5VJI8_9BILA</name>
<evidence type="ECO:0008006" key="4">
    <source>
        <dbReference type="Google" id="ProtNLM"/>
    </source>
</evidence>
<dbReference type="AlphaFoldDB" id="A0AAV5VJI8"/>
<feature type="non-terminal residue" evidence="2">
    <location>
        <position position="1"/>
    </location>
</feature>
<keyword evidence="1" id="KW-0812">Transmembrane</keyword>
<evidence type="ECO:0000256" key="1">
    <source>
        <dbReference type="SAM" id="Phobius"/>
    </source>
</evidence>
<reference evidence="2" key="1">
    <citation type="submission" date="2023-10" db="EMBL/GenBank/DDBJ databases">
        <title>Genome assembly of Pristionchus species.</title>
        <authorList>
            <person name="Yoshida K."/>
            <person name="Sommer R.J."/>
        </authorList>
    </citation>
    <scope>NUCLEOTIDE SEQUENCE</scope>
    <source>
        <strain evidence="2">RS5133</strain>
    </source>
</reference>
<protein>
    <recommendedName>
        <fullName evidence="4">Sushi domain-containing protein</fullName>
    </recommendedName>
</protein>
<dbReference type="Proteomes" id="UP001432322">
    <property type="component" value="Unassembled WGS sequence"/>
</dbReference>
<gene>
    <name evidence="2" type="ORF">PFISCL1PPCAC_11083</name>
</gene>
<feature type="transmembrane region" description="Helical" evidence="1">
    <location>
        <begin position="228"/>
        <end position="249"/>
    </location>
</feature>
<dbReference type="EMBL" id="BTSY01000003">
    <property type="protein sequence ID" value="GMT19786.1"/>
    <property type="molecule type" value="Genomic_DNA"/>
</dbReference>
<sequence length="289" mass="32476">RFRPEGGTYQPINEIKCENSQYVKYDSDGATPIAVDDDIDVRCVADAKYFCEYDLKYTKGKKALTRTEPVRTAAHPTKSGIECPQSHPFFVIRGQRPVIKPEEIICKNYYGKMRWTYKGKMLSSTSPEVHCVDKLECHVMNKIQKSNLQASFLNEQFLPTCQDGGKLTVTEGTEESDVIDVTCDGDTGVYNYTYRTNNGNLTRSVSKTTVFKCTYKVDLAPNAASNTWIVGVLVGSLIIGIAFASLVSWCMCRRKRQQAAAYNIGLTKHRADATQLSDRMEKNVELTKK</sequence>